<name>A0A0K1PMI8_9BACT</name>
<dbReference type="CDD" id="cd00009">
    <property type="entry name" value="AAA"/>
    <property type="match status" value="1"/>
</dbReference>
<proteinExistence type="predicted"/>
<dbReference type="InterPro" id="IPR003959">
    <property type="entry name" value="ATPase_AAA_core"/>
</dbReference>
<dbReference type="Gene3D" id="3.40.50.300">
    <property type="entry name" value="P-loop containing nucleotide triphosphate hydrolases"/>
    <property type="match status" value="1"/>
</dbReference>
<dbReference type="PANTHER" id="PTHR42759">
    <property type="entry name" value="MOXR FAMILY PROTEIN"/>
    <property type="match status" value="1"/>
</dbReference>
<dbReference type="Pfam" id="PF00004">
    <property type="entry name" value="AAA"/>
    <property type="match status" value="1"/>
</dbReference>
<evidence type="ECO:0000313" key="3">
    <source>
        <dbReference type="Proteomes" id="UP000064967"/>
    </source>
</evidence>
<dbReference type="SUPFAM" id="SSF52540">
    <property type="entry name" value="P-loop containing nucleoside triphosphate hydrolases"/>
    <property type="match status" value="1"/>
</dbReference>
<evidence type="ECO:0000259" key="1">
    <source>
        <dbReference type="SMART" id="SM00382"/>
    </source>
</evidence>
<dbReference type="InterPro" id="IPR003593">
    <property type="entry name" value="AAA+_ATPase"/>
</dbReference>
<reference evidence="2 3" key="1">
    <citation type="submission" date="2015-08" db="EMBL/GenBank/DDBJ databases">
        <authorList>
            <person name="Babu N.S."/>
            <person name="Beckwith C.J."/>
            <person name="Beseler K.G."/>
            <person name="Brison A."/>
            <person name="Carone J.V."/>
            <person name="Caskin T.P."/>
            <person name="Diamond M."/>
            <person name="Durham M.E."/>
            <person name="Foxe J.M."/>
            <person name="Go M."/>
            <person name="Henderson B.A."/>
            <person name="Jones I.B."/>
            <person name="McGettigan J.A."/>
            <person name="Micheletti S.J."/>
            <person name="Nasrallah M.E."/>
            <person name="Ortiz D."/>
            <person name="Piller C.R."/>
            <person name="Privatt S.R."/>
            <person name="Schneider S.L."/>
            <person name="Sharp S."/>
            <person name="Smith T.C."/>
            <person name="Stanton J.D."/>
            <person name="Ullery H.E."/>
            <person name="Wilson R.J."/>
            <person name="Serrano M.G."/>
            <person name="Buck G."/>
            <person name="Lee V."/>
            <person name="Wang Y."/>
            <person name="Carvalho R."/>
            <person name="Voegtly L."/>
            <person name="Shi R."/>
            <person name="Duckworth R."/>
            <person name="Johnson A."/>
            <person name="Loviza R."/>
            <person name="Walstead R."/>
            <person name="Shah Z."/>
            <person name="Kiflezghi M."/>
            <person name="Wade K."/>
            <person name="Ball S.L."/>
            <person name="Bradley K.W."/>
            <person name="Asai D.J."/>
            <person name="Bowman C.A."/>
            <person name="Russell D.A."/>
            <person name="Pope W.H."/>
            <person name="Jacobs-Sera D."/>
            <person name="Hendrix R.W."/>
            <person name="Hatfull G.F."/>
        </authorList>
    </citation>
    <scope>NUCLEOTIDE SEQUENCE [LARGE SCALE GENOMIC DNA]</scope>
    <source>
        <strain evidence="2 3">DSM 27648</strain>
    </source>
</reference>
<evidence type="ECO:0000313" key="2">
    <source>
        <dbReference type="EMBL" id="AKU94329.1"/>
    </source>
</evidence>
<dbReference type="PANTHER" id="PTHR42759:SF1">
    <property type="entry name" value="MAGNESIUM-CHELATASE SUBUNIT CHLD"/>
    <property type="match status" value="1"/>
</dbReference>
<accession>A0A0K1PMI8</accession>
<organism evidence="2 3">
    <name type="scientific">Labilithrix luteola</name>
    <dbReference type="NCBI Taxonomy" id="1391654"/>
    <lineage>
        <taxon>Bacteria</taxon>
        <taxon>Pseudomonadati</taxon>
        <taxon>Myxococcota</taxon>
        <taxon>Polyangia</taxon>
        <taxon>Polyangiales</taxon>
        <taxon>Labilitrichaceae</taxon>
        <taxon>Labilithrix</taxon>
    </lineage>
</organism>
<dbReference type="SMART" id="SM00382">
    <property type="entry name" value="AAA"/>
    <property type="match status" value="1"/>
</dbReference>
<gene>
    <name evidence="2" type="ORF">AKJ09_00993</name>
</gene>
<feature type="domain" description="AAA+ ATPase" evidence="1">
    <location>
        <begin position="46"/>
        <end position="204"/>
    </location>
</feature>
<dbReference type="AlphaFoldDB" id="A0A0K1PMI8"/>
<dbReference type="KEGG" id="llu:AKJ09_00993"/>
<dbReference type="EMBL" id="CP012333">
    <property type="protein sequence ID" value="AKU94329.1"/>
    <property type="molecule type" value="Genomic_DNA"/>
</dbReference>
<dbReference type="GO" id="GO:0016887">
    <property type="term" value="F:ATP hydrolysis activity"/>
    <property type="evidence" value="ECO:0007669"/>
    <property type="project" value="InterPro"/>
</dbReference>
<dbReference type="OrthoDB" id="9783370at2"/>
<dbReference type="InterPro" id="IPR027417">
    <property type="entry name" value="P-loop_NTPase"/>
</dbReference>
<dbReference type="STRING" id="1391654.AKJ09_00993"/>
<keyword evidence="3" id="KW-1185">Reference proteome</keyword>
<dbReference type="Proteomes" id="UP000064967">
    <property type="component" value="Chromosome"/>
</dbReference>
<protein>
    <submittedName>
        <fullName evidence="2">ATPase, AAA family</fullName>
    </submittedName>
</protein>
<dbReference type="GO" id="GO:0005524">
    <property type="term" value="F:ATP binding"/>
    <property type="evidence" value="ECO:0007669"/>
    <property type="project" value="InterPro"/>
</dbReference>
<dbReference type="InterPro" id="IPR050764">
    <property type="entry name" value="CbbQ/NirQ/NorQ/GpvN"/>
</dbReference>
<dbReference type="RefSeq" id="WP_146645943.1">
    <property type="nucleotide sequence ID" value="NZ_CP012333.1"/>
</dbReference>
<sequence>MVQAEVANARILFYRTGVTEFIRFQGTATYLTNDSLEAAVNAALALERPLLVRGEPGTGKTLLAEAITEALGTELIHWPVKSTTRAQDGLYVYDTVQRLYDSRFGEGDVKDIRHYIKLGPLGRAFSSSKRVVLLIDEVDKADLEFPNDLLHELDRMRFVITETGDEVVAAQRPIVVITSNNEKELPDAFLRRCVFHFIDFPDQELMKRIVKVHHPAIDQSLVDQAVVTFYQLRDLPRLRKRPSTSELIDWISVLRRAGVGTERFVRELPFLGVLLKKEQDIETLATAKKNGGWKN</sequence>